<keyword evidence="5" id="KW-0479">Metal-binding</keyword>
<dbReference type="Gene3D" id="3.30.70.340">
    <property type="entry name" value="Metallocarboxypeptidase-like"/>
    <property type="match status" value="1"/>
</dbReference>
<evidence type="ECO:0000256" key="9">
    <source>
        <dbReference type="ARBA" id="ARBA00023049"/>
    </source>
</evidence>
<comment type="cofactor">
    <cofactor evidence="1">
        <name>Zn(2+)</name>
        <dbReference type="ChEBI" id="CHEBI:29105"/>
    </cofactor>
</comment>
<evidence type="ECO:0000256" key="2">
    <source>
        <dbReference type="ARBA" id="ARBA00005988"/>
    </source>
</evidence>
<name>A0A6A4VG89_AMPAM</name>
<evidence type="ECO:0000256" key="5">
    <source>
        <dbReference type="ARBA" id="ARBA00022723"/>
    </source>
</evidence>
<keyword evidence="3 14" id="KW-0121">Carboxypeptidase</keyword>
<dbReference type="Pfam" id="PF02244">
    <property type="entry name" value="Propep_M14"/>
    <property type="match status" value="1"/>
</dbReference>
<dbReference type="Pfam" id="PF00246">
    <property type="entry name" value="Peptidase_M14"/>
    <property type="match status" value="1"/>
</dbReference>
<dbReference type="CDD" id="cd03860">
    <property type="entry name" value="M14_CP_A-B_like"/>
    <property type="match status" value="1"/>
</dbReference>
<dbReference type="PANTHER" id="PTHR11705:SF91">
    <property type="entry name" value="FI01817P-RELATED"/>
    <property type="match status" value="1"/>
</dbReference>
<comment type="caution">
    <text evidence="14">The sequence shown here is derived from an EMBL/GenBank/DDBJ whole genome shotgun (WGS) entry which is preliminary data.</text>
</comment>
<dbReference type="GO" id="GO:0006508">
    <property type="term" value="P:proteolysis"/>
    <property type="evidence" value="ECO:0007669"/>
    <property type="project" value="UniProtKB-KW"/>
</dbReference>
<sequence>MVNSFDLLSSRGMARSRPPRSPPLVPALALVLALTASPIAARVHVQSLPADAGRPAGQGVGGEDYQGHQVLKVFVADNGTLDLLRSFEGNPDVDFWTPASGLNPTVDVLVAPDVGRRLKEELTRSGASYTVNIEDVQLLVGRSGHPLTWTAYHSADDHHQYMDFIEQNYKGLCETFSIGTSTEGRDLRGVKCGLGKREVWIDGGIHAREWVSPAVVSCLIREYSQRSVNHQDLLRKHTIYMLPILNPDGYEYTRSGGSAYRRRRFWRKTRSRNPGSSCIGADPNRNFDAHWGETGSSMDPCSDIYAGSRPFSEPETRALRDFLLGRVHAMKMYISFHSYSQMLFVPYAFSKERPADYKELLRVAKAGEKAIRRTSGKAYRVGQASQLLYEAAGGSDDWAKSKAGIKYSFTFELRDKGRQGFLLSASQIEDTCTEIVAAVDTMITTSAEQDDKA</sequence>
<dbReference type="SUPFAM" id="SSF53187">
    <property type="entry name" value="Zn-dependent exopeptidases"/>
    <property type="match status" value="1"/>
</dbReference>
<evidence type="ECO:0000256" key="1">
    <source>
        <dbReference type="ARBA" id="ARBA00001947"/>
    </source>
</evidence>
<dbReference type="SUPFAM" id="SSF54897">
    <property type="entry name" value="Protease propeptides/inhibitors"/>
    <property type="match status" value="1"/>
</dbReference>
<evidence type="ECO:0000313" key="14">
    <source>
        <dbReference type="EMBL" id="KAF0289368.1"/>
    </source>
</evidence>
<keyword evidence="15" id="KW-1185">Reference proteome</keyword>
<evidence type="ECO:0000256" key="8">
    <source>
        <dbReference type="ARBA" id="ARBA00022833"/>
    </source>
</evidence>
<dbReference type="PROSITE" id="PS52035">
    <property type="entry name" value="PEPTIDASE_M14"/>
    <property type="match status" value="1"/>
</dbReference>
<keyword evidence="9" id="KW-0482">Metalloprotease</keyword>
<dbReference type="SMART" id="SM00631">
    <property type="entry name" value="Zn_pept"/>
    <property type="match status" value="1"/>
</dbReference>
<evidence type="ECO:0000259" key="13">
    <source>
        <dbReference type="PROSITE" id="PS52035"/>
    </source>
</evidence>
<dbReference type="Gene3D" id="3.40.630.10">
    <property type="entry name" value="Zn peptidases"/>
    <property type="match status" value="1"/>
</dbReference>
<dbReference type="EMBL" id="VIIS01002034">
    <property type="protein sequence ID" value="KAF0289368.1"/>
    <property type="molecule type" value="Genomic_DNA"/>
</dbReference>
<evidence type="ECO:0000256" key="4">
    <source>
        <dbReference type="ARBA" id="ARBA00022670"/>
    </source>
</evidence>
<dbReference type="GO" id="GO:0004181">
    <property type="term" value="F:metallocarboxypeptidase activity"/>
    <property type="evidence" value="ECO:0007669"/>
    <property type="project" value="InterPro"/>
</dbReference>
<dbReference type="InterPro" id="IPR057247">
    <property type="entry name" value="CARBOXYPEPT_ZN_2"/>
</dbReference>
<keyword evidence="10" id="KW-1015">Disulfide bond</keyword>
<accession>A0A6A4VG89</accession>
<gene>
    <name evidence="14" type="primary">CPB1</name>
    <name evidence="14" type="ORF">FJT64_012368</name>
</gene>
<evidence type="ECO:0000256" key="6">
    <source>
        <dbReference type="ARBA" id="ARBA00022729"/>
    </source>
</evidence>
<evidence type="ECO:0000256" key="3">
    <source>
        <dbReference type="ARBA" id="ARBA00022645"/>
    </source>
</evidence>
<evidence type="ECO:0000256" key="11">
    <source>
        <dbReference type="PROSITE-ProRule" id="PRU01379"/>
    </source>
</evidence>
<evidence type="ECO:0000313" key="15">
    <source>
        <dbReference type="Proteomes" id="UP000440578"/>
    </source>
</evidence>
<evidence type="ECO:0000256" key="7">
    <source>
        <dbReference type="ARBA" id="ARBA00022801"/>
    </source>
</evidence>
<proteinExistence type="inferred from homology"/>
<feature type="region of interest" description="Disordered" evidence="12">
    <location>
        <begin position="1"/>
        <end position="20"/>
    </location>
</feature>
<dbReference type="InterPro" id="IPR000834">
    <property type="entry name" value="Peptidase_M14"/>
</dbReference>
<dbReference type="AlphaFoldDB" id="A0A6A4VG89"/>
<evidence type="ECO:0000256" key="12">
    <source>
        <dbReference type="SAM" id="MobiDB-lite"/>
    </source>
</evidence>
<dbReference type="PANTHER" id="PTHR11705">
    <property type="entry name" value="PROTEASE FAMILY M14 CARBOXYPEPTIDASE A,B"/>
    <property type="match status" value="1"/>
</dbReference>
<feature type="active site" description="Proton donor/acceptor" evidence="11">
    <location>
        <position position="412"/>
    </location>
</feature>
<dbReference type="GO" id="GO:0008270">
    <property type="term" value="F:zinc ion binding"/>
    <property type="evidence" value="ECO:0007669"/>
    <property type="project" value="InterPro"/>
</dbReference>
<dbReference type="PROSITE" id="PS00133">
    <property type="entry name" value="CARBOXYPEPT_ZN_2"/>
    <property type="match status" value="1"/>
</dbReference>
<dbReference type="Proteomes" id="UP000440578">
    <property type="component" value="Unassembled WGS sequence"/>
</dbReference>
<keyword evidence="6" id="KW-0732">Signal</keyword>
<feature type="domain" description="Peptidase M14" evidence="13">
    <location>
        <begin position="151"/>
        <end position="446"/>
    </location>
</feature>
<reference evidence="14 15" key="1">
    <citation type="submission" date="2019-07" db="EMBL/GenBank/DDBJ databases">
        <title>Draft genome assembly of a fouling barnacle, Amphibalanus amphitrite (Darwin, 1854): The first reference genome for Thecostraca.</title>
        <authorList>
            <person name="Kim W."/>
        </authorList>
    </citation>
    <scope>NUCLEOTIDE SEQUENCE [LARGE SCALE GENOMIC DNA]</scope>
    <source>
        <strain evidence="14">SNU_AA5</strain>
        <tissue evidence="14">Soma without cirri and trophi</tissue>
    </source>
</reference>
<protein>
    <submittedName>
        <fullName evidence="14">Carboxypeptidase B</fullName>
    </submittedName>
</protein>
<evidence type="ECO:0000256" key="10">
    <source>
        <dbReference type="ARBA" id="ARBA00023157"/>
    </source>
</evidence>
<dbReference type="InterPro" id="IPR036990">
    <property type="entry name" value="M14A-like_propep"/>
</dbReference>
<organism evidence="14 15">
    <name type="scientific">Amphibalanus amphitrite</name>
    <name type="common">Striped barnacle</name>
    <name type="synonym">Balanus amphitrite</name>
    <dbReference type="NCBI Taxonomy" id="1232801"/>
    <lineage>
        <taxon>Eukaryota</taxon>
        <taxon>Metazoa</taxon>
        <taxon>Ecdysozoa</taxon>
        <taxon>Arthropoda</taxon>
        <taxon>Crustacea</taxon>
        <taxon>Multicrustacea</taxon>
        <taxon>Cirripedia</taxon>
        <taxon>Thoracica</taxon>
        <taxon>Thoracicalcarea</taxon>
        <taxon>Balanomorpha</taxon>
        <taxon>Balanoidea</taxon>
        <taxon>Balanidae</taxon>
        <taxon>Amphibalaninae</taxon>
        <taxon>Amphibalanus</taxon>
    </lineage>
</organism>
<dbReference type="FunFam" id="3.40.630.10:FF:000001">
    <property type="entry name" value="Carboxypeptidase B"/>
    <property type="match status" value="1"/>
</dbReference>
<dbReference type="InterPro" id="IPR003146">
    <property type="entry name" value="M14A_act_pep"/>
</dbReference>
<dbReference type="PRINTS" id="PR00765">
    <property type="entry name" value="CRBOXYPTASEA"/>
</dbReference>
<keyword evidence="8" id="KW-0862">Zinc</keyword>
<keyword evidence="7" id="KW-0378">Hydrolase</keyword>
<comment type="similarity">
    <text evidence="2 11">Belongs to the peptidase M14 family.</text>
</comment>
<keyword evidence="4" id="KW-0645">Protease</keyword>
<dbReference type="GO" id="GO:0005615">
    <property type="term" value="C:extracellular space"/>
    <property type="evidence" value="ECO:0007669"/>
    <property type="project" value="TreeGrafter"/>
</dbReference>
<dbReference type="OrthoDB" id="3626597at2759"/>